<dbReference type="RefSeq" id="WP_062408443.1">
    <property type="nucleotide sequence ID" value="NZ_CP013652.1"/>
</dbReference>
<proteinExistence type="predicted"/>
<reference evidence="2 3" key="2">
    <citation type="journal article" date="2016" name="Genome Announc.">
        <title>Complete Genome Sequences of Two Interactive Moderate Thermophiles, Paenibacillus napthalenovorans 32O-Y and Paenibacillus sp. 32O-W.</title>
        <authorList>
            <person name="Butler R.R.III."/>
            <person name="Wang J."/>
            <person name="Stark B.C."/>
            <person name="Pombert J.F."/>
        </authorList>
    </citation>
    <scope>NUCLEOTIDE SEQUENCE [LARGE SCALE GENOMIC DNA]</scope>
    <source>
        <strain evidence="2 3">32O-Y</strain>
    </source>
</reference>
<dbReference type="GO" id="GO:0004672">
    <property type="term" value="F:protein kinase activity"/>
    <property type="evidence" value="ECO:0007669"/>
    <property type="project" value="TreeGrafter"/>
</dbReference>
<evidence type="ECO:0000259" key="1">
    <source>
        <dbReference type="Pfam" id="PF06798"/>
    </source>
</evidence>
<dbReference type="KEGG" id="pnp:IJ22_17450"/>
<dbReference type="PATRIC" id="fig|162209.4.peg.1849"/>
<accession>A0A0U2VRJ8</accession>
<dbReference type="Proteomes" id="UP000061660">
    <property type="component" value="Chromosome"/>
</dbReference>
<dbReference type="PANTHER" id="PTHR30267:SF2">
    <property type="entry name" value="PROTEIN PRKA"/>
    <property type="match status" value="1"/>
</dbReference>
<dbReference type="EMBL" id="CP013652">
    <property type="protein sequence ID" value="ALS22119.1"/>
    <property type="molecule type" value="Genomic_DNA"/>
</dbReference>
<dbReference type="Pfam" id="PF06798">
    <property type="entry name" value="PrkA"/>
    <property type="match status" value="1"/>
</dbReference>
<feature type="domain" description="PrkA C-terminal" evidence="1">
    <location>
        <begin position="30"/>
        <end position="129"/>
    </location>
</feature>
<dbReference type="STRING" id="162209.IJ22_17450"/>
<gene>
    <name evidence="2" type="ORF">IJ22_17450</name>
</gene>
<dbReference type="InterPro" id="IPR010650">
    <property type="entry name" value="PrkA_C"/>
</dbReference>
<evidence type="ECO:0000313" key="2">
    <source>
        <dbReference type="EMBL" id="ALS22119.1"/>
    </source>
</evidence>
<dbReference type="PANTHER" id="PTHR30267">
    <property type="entry name" value="PROTEIN KINASE PRKA"/>
    <property type="match status" value="1"/>
</dbReference>
<organism evidence="2 3">
    <name type="scientific">Paenibacillus naphthalenovorans</name>
    <dbReference type="NCBI Taxonomy" id="162209"/>
    <lineage>
        <taxon>Bacteria</taxon>
        <taxon>Bacillati</taxon>
        <taxon>Bacillota</taxon>
        <taxon>Bacilli</taxon>
        <taxon>Bacillales</taxon>
        <taxon>Paenibacillaceae</taxon>
        <taxon>Paenibacillus</taxon>
    </lineage>
</organism>
<keyword evidence="3" id="KW-1185">Reference proteome</keyword>
<reference evidence="3" key="1">
    <citation type="submission" date="2015-12" db="EMBL/GenBank/DDBJ databases">
        <title>Complete genome sequences of two moderately thermophilic Paenibacillus species.</title>
        <authorList>
            <person name="Butler R.III."/>
            <person name="Wang J."/>
            <person name="Stark B.C."/>
            <person name="Pombert J.-F."/>
        </authorList>
    </citation>
    <scope>NUCLEOTIDE SEQUENCE [LARGE SCALE GENOMIC DNA]</scope>
    <source>
        <strain evidence="3">32O-Y</strain>
    </source>
</reference>
<sequence>METYKWILKRESELVDAMNQIAQELDTLKVVREYLYKTFVTKAAQELFEKYIKHIEGYCNWQKVYIDGVGYEPDEKLMRSIEEKIGISENDKKSFREEILIRLSAYNRKGKIFDYTSHEGLKEAIEKSL</sequence>
<name>A0A0U2VRJ8_9BACL</name>
<dbReference type="AlphaFoldDB" id="A0A0U2VRJ8"/>
<evidence type="ECO:0000313" key="3">
    <source>
        <dbReference type="Proteomes" id="UP000061660"/>
    </source>
</evidence>
<protein>
    <submittedName>
        <fullName evidence="2">Protein prkA</fullName>
    </submittedName>
</protein>